<feature type="DNA-binding region" description="H-T-H motif" evidence="4">
    <location>
        <begin position="66"/>
        <end position="85"/>
    </location>
</feature>
<name>A0A418MVA9_9ACTN</name>
<sequence length="222" mass="23719">MRSGGSSVTAEANRRILRLPPVGDRSSGGDVPEAGPRPLRADARRNRERLLDAAVRAFSQRGAEVTLEAIARDAGVGIGTLYRHFPTREALVEAAYRNELAKLCDSAAALLDELPPAEATRAWMDHFVDYLATKREMADALRLVIAAGSNPFAQSRDRLVAALASLLGTGAAAGTIRPDVDPADLLVGLSGVSLAAGGREQRDQARRLLDLLMDGLRHRPPV</sequence>
<dbReference type="PANTHER" id="PTHR30055">
    <property type="entry name" value="HTH-TYPE TRANSCRIPTIONAL REGULATOR RUTR"/>
    <property type="match status" value="1"/>
</dbReference>
<evidence type="ECO:0000259" key="6">
    <source>
        <dbReference type="PROSITE" id="PS50977"/>
    </source>
</evidence>
<evidence type="ECO:0000256" key="2">
    <source>
        <dbReference type="ARBA" id="ARBA00023125"/>
    </source>
</evidence>
<dbReference type="EMBL" id="QXEC01000010">
    <property type="protein sequence ID" value="RIV38487.1"/>
    <property type="molecule type" value="Genomic_DNA"/>
</dbReference>
<evidence type="ECO:0000313" key="8">
    <source>
        <dbReference type="Proteomes" id="UP000283832"/>
    </source>
</evidence>
<reference evidence="7 8" key="1">
    <citation type="submission" date="2018-08" db="EMBL/GenBank/DDBJ databases">
        <title>Jishengella sp. nov., isolated from a root of Azadirachta indica A. Juss. var. siamensis Valenton.</title>
        <authorList>
            <person name="Kuncharoen N."/>
            <person name="Tanasupawat S."/>
            <person name="Kudo T."/>
            <person name="Ohkuma M."/>
        </authorList>
    </citation>
    <scope>NUCLEOTIDE SEQUENCE [LARGE SCALE GENOMIC DNA]</scope>
    <source>
        <strain evidence="7 8">AZ1-13</strain>
    </source>
</reference>
<evidence type="ECO:0000256" key="1">
    <source>
        <dbReference type="ARBA" id="ARBA00023015"/>
    </source>
</evidence>
<evidence type="ECO:0000313" key="7">
    <source>
        <dbReference type="EMBL" id="RIV38487.1"/>
    </source>
</evidence>
<feature type="compositionally biased region" description="Polar residues" evidence="5">
    <location>
        <begin position="1"/>
        <end position="10"/>
    </location>
</feature>
<feature type="domain" description="HTH tetR-type" evidence="6">
    <location>
        <begin position="44"/>
        <end position="103"/>
    </location>
</feature>
<feature type="region of interest" description="Disordered" evidence="5">
    <location>
        <begin position="1"/>
        <end position="43"/>
    </location>
</feature>
<dbReference type="PANTHER" id="PTHR30055:SF234">
    <property type="entry name" value="HTH-TYPE TRANSCRIPTIONAL REGULATOR BETI"/>
    <property type="match status" value="1"/>
</dbReference>
<dbReference type="InterPro" id="IPR009057">
    <property type="entry name" value="Homeodomain-like_sf"/>
</dbReference>
<keyword evidence="3" id="KW-0804">Transcription</keyword>
<evidence type="ECO:0000256" key="5">
    <source>
        <dbReference type="SAM" id="MobiDB-lite"/>
    </source>
</evidence>
<dbReference type="GO" id="GO:0000976">
    <property type="term" value="F:transcription cis-regulatory region binding"/>
    <property type="evidence" value="ECO:0007669"/>
    <property type="project" value="TreeGrafter"/>
</dbReference>
<protein>
    <submittedName>
        <fullName evidence="7">TetR/AcrR family transcriptional regulator</fullName>
    </submittedName>
</protein>
<proteinExistence type="predicted"/>
<keyword evidence="2 4" id="KW-0238">DNA-binding</keyword>
<accession>A0A418MVA9</accession>
<dbReference type="SUPFAM" id="SSF48498">
    <property type="entry name" value="Tetracyclin repressor-like, C-terminal domain"/>
    <property type="match status" value="1"/>
</dbReference>
<evidence type="ECO:0000256" key="4">
    <source>
        <dbReference type="PROSITE-ProRule" id="PRU00335"/>
    </source>
</evidence>
<dbReference type="InterPro" id="IPR049445">
    <property type="entry name" value="TetR_SbtR-like_C"/>
</dbReference>
<dbReference type="PROSITE" id="PS50977">
    <property type="entry name" value="HTH_TETR_2"/>
    <property type="match status" value="1"/>
</dbReference>
<keyword evidence="1" id="KW-0805">Transcription regulation</keyword>
<dbReference type="PRINTS" id="PR00455">
    <property type="entry name" value="HTHTETR"/>
</dbReference>
<dbReference type="OrthoDB" id="3617113at2"/>
<dbReference type="SUPFAM" id="SSF46689">
    <property type="entry name" value="Homeodomain-like"/>
    <property type="match status" value="1"/>
</dbReference>
<dbReference type="GO" id="GO:0003700">
    <property type="term" value="F:DNA-binding transcription factor activity"/>
    <property type="evidence" value="ECO:0007669"/>
    <property type="project" value="TreeGrafter"/>
</dbReference>
<keyword evidence="8" id="KW-1185">Reference proteome</keyword>
<dbReference type="Pfam" id="PF21597">
    <property type="entry name" value="TetR_C_43"/>
    <property type="match status" value="1"/>
</dbReference>
<evidence type="ECO:0000256" key="3">
    <source>
        <dbReference type="ARBA" id="ARBA00023163"/>
    </source>
</evidence>
<dbReference type="Pfam" id="PF00440">
    <property type="entry name" value="TetR_N"/>
    <property type="match status" value="1"/>
</dbReference>
<dbReference type="InterPro" id="IPR036271">
    <property type="entry name" value="Tet_transcr_reg_TetR-rel_C_sf"/>
</dbReference>
<dbReference type="InterPro" id="IPR050109">
    <property type="entry name" value="HTH-type_TetR-like_transc_reg"/>
</dbReference>
<dbReference type="Proteomes" id="UP000283832">
    <property type="component" value="Unassembled WGS sequence"/>
</dbReference>
<dbReference type="AlphaFoldDB" id="A0A418MVA9"/>
<dbReference type="InterPro" id="IPR001647">
    <property type="entry name" value="HTH_TetR"/>
</dbReference>
<organism evidence="7 8">
    <name type="scientific">Micromonospora radicis</name>
    <dbReference type="NCBI Taxonomy" id="1894971"/>
    <lineage>
        <taxon>Bacteria</taxon>
        <taxon>Bacillati</taxon>
        <taxon>Actinomycetota</taxon>
        <taxon>Actinomycetes</taxon>
        <taxon>Micromonosporales</taxon>
        <taxon>Micromonosporaceae</taxon>
        <taxon>Micromonospora</taxon>
    </lineage>
</organism>
<dbReference type="Gene3D" id="1.10.357.10">
    <property type="entry name" value="Tetracycline Repressor, domain 2"/>
    <property type="match status" value="1"/>
</dbReference>
<comment type="caution">
    <text evidence="7">The sequence shown here is derived from an EMBL/GenBank/DDBJ whole genome shotgun (WGS) entry which is preliminary data.</text>
</comment>
<gene>
    <name evidence="7" type="ORF">D2L64_13230</name>
</gene>